<dbReference type="EMBL" id="CAQJ01000108">
    <property type="protein sequence ID" value="CCQ92135.1"/>
    <property type="molecule type" value="Genomic_DNA"/>
</dbReference>
<evidence type="ECO:0000313" key="1">
    <source>
        <dbReference type="EMBL" id="CCQ92135.1"/>
    </source>
</evidence>
<dbReference type="AlphaFoldDB" id="M1Z325"/>
<dbReference type="Proteomes" id="UP000011704">
    <property type="component" value="Unassembled WGS sequence"/>
</dbReference>
<keyword evidence="2" id="KW-1185">Reference proteome</keyword>
<reference evidence="1 2" key="1">
    <citation type="journal article" date="2013" name="Front. Microbiol.">
        <title>The genome of Nitrospina gracilis illuminates the metabolism and evolution of the major marine nitrite oxidizer.</title>
        <authorList>
            <person name="Luecker S."/>
            <person name="Nowka B."/>
            <person name="Rattei T."/>
            <person name="Spieck E."/>
            <person name="and Daims H."/>
        </authorList>
    </citation>
    <scope>NUCLEOTIDE SEQUENCE [LARGE SCALE GENOMIC DNA]</scope>
    <source>
        <strain evidence="1 2">3/211</strain>
    </source>
</reference>
<gene>
    <name evidence="1" type="ORF">NITGR_980010</name>
</gene>
<organism evidence="1 2">
    <name type="scientific">Nitrospina gracilis (strain 3/211)</name>
    <dbReference type="NCBI Taxonomy" id="1266370"/>
    <lineage>
        <taxon>Bacteria</taxon>
        <taxon>Pseudomonadati</taxon>
        <taxon>Nitrospinota/Tectimicrobiota group</taxon>
        <taxon>Nitrospinota</taxon>
        <taxon>Nitrospinia</taxon>
        <taxon>Nitrospinales</taxon>
        <taxon>Nitrospinaceae</taxon>
        <taxon>Nitrospina</taxon>
    </lineage>
</organism>
<dbReference type="STRING" id="1266370.NITGR_980010"/>
<name>M1Z325_NITG3</name>
<comment type="caution">
    <text evidence="1">The sequence shown here is derived from an EMBL/GenBank/DDBJ whole genome shotgun (WGS) entry which is preliminary data.</text>
</comment>
<proteinExistence type="predicted"/>
<protein>
    <submittedName>
        <fullName evidence="1">Uncharacterized protein</fullName>
    </submittedName>
</protein>
<evidence type="ECO:0000313" key="2">
    <source>
        <dbReference type="Proteomes" id="UP000011704"/>
    </source>
</evidence>
<sequence>MCYIKDLKILGFQTLEAQRPPRTISSPADTGWISGAGARRQKARAAFGTVYDTSNP</sequence>
<dbReference type="HOGENOM" id="CLU_3009689_0_0_0"/>
<accession>M1Z325</accession>
<dbReference type="InParanoid" id="M1Z325"/>